<accession>A0ABM4FYT0</accession>
<feature type="compositionally biased region" description="Pro residues" evidence="1">
    <location>
        <begin position="269"/>
        <end position="282"/>
    </location>
</feature>
<feature type="compositionally biased region" description="Low complexity" evidence="1">
    <location>
        <begin position="173"/>
        <end position="183"/>
    </location>
</feature>
<dbReference type="GeneID" id="136994830"/>
<sequence>MHKVFNFDPGAAVAGRGAPGTQGQQDMTKLCNHRRKTVAMATLYRSMEGAPGPGSRRPGTGPGLSPLFPAGGRPAVPPGVPPPGAVGSFPRAPTRAKTPEAAPAGDRLVPPPFPRPRDVFPGANGSPESRPPPPSPRFGRRLPPPDAAVAPRPPAEDARSHRPVGRTSARAAPSPVGAGESPEPGGPGLGPCPAAANGAPQVGKDDSPVSGALTNQSSNNLPVPLDAAPEGRGFLGLPLGQLLAPPAGTPFPASSLLSAAAKAQLGGPDPVPPPSTLPPRPLAPDVLLSVAGERSLGKAARRPRRLHPEDPAARRAPPAPGAEPKGLPAPGQPLAALLSLLGAQGGPGGHGGPPAPPPAGDGGAPCPGTGLLPACQDFNSQLLGLFGQLAASSEATSGTPPQPKHSAPGAATSPAITKGPPALGASSGGEEAAGGALGCPLPPAAAAEPVAFVGQEQALALGGSLPPGLLLGTLPFSVALGQHPPAPGGDPEGPSLPSLLAASLLPGQPPVPLLPLGVPLPALDLLPAPGTLLSALLPLAPAGEKGAEAAAAAAASPEGYPALPDAPLLFSALPASLALDPALLAAGLGPPESTPGAPPSGLASPPAAPTSTGAPPTTTEAPRGEGRAPDGPPGTPGRLHPLGPQLGSSLVGATLLGDLPALSPLLQNQPLLPPALPPLGLALGPGQGPLLGAASPLACLLQSLQLGPGFGPPEKPATLSGPSAGGPPSPPGCPEGPLSALEPPAPSRAEAGSASPGGGARGGPGSRPSLKRGRRRRAEGLNGETPAPRGPPSTKSPRRGAGRGRGGWGARRHFNGQAGDGGEKGAPPAAPPAPHPAWRCNGDIPAAERQLKAEEIKGSSLRLRPSRRGRRRKASAPRPSARLETPRGRGLSAEPGAGPACNVPPQVDPALARRPRPGRPVKNRRRKLLT</sequence>
<feature type="compositionally biased region" description="Low complexity" evidence="1">
    <location>
        <begin position="322"/>
        <end position="342"/>
    </location>
</feature>
<feature type="compositionally biased region" description="Low complexity" evidence="1">
    <location>
        <begin position="253"/>
        <end position="265"/>
    </location>
</feature>
<dbReference type="PANTHER" id="PTHR16112:SF17">
    <property type="entry name" value="METHYL-CPG-BINDING DOMAIN PROTEIN 6"/>
    <property type="match status" value="1"/>
</dbReference>
<feature type="compositionally biased region" description="Gly residues" evidence="1">
    <location>
        <begin position="343"/>
        <end position="352"/>
    </location>
</feature>
<name>A0ABM4FYT0_9AVES</name>
<dbReference type="RefSeq" id="XP_067170109.1">
    <property type="nucleotide sequence ID" value="XM_067314008.1"/>
</dbReference>
<evidence type="ECO:0000313" key="2">
    <source>
        <dbReference type="Proteomes" id="UP001652627"/>
    </source>
</evidence>
<dbReference type="Proteomes" id="UP001652627">
    <property type="component" value="Chromosome 33"/>
</dbReference>
<proteinExistence type="predicted"/>
<organism evidence="2 4">
    <name type="scientific">Apteryx mantelli</name>
    <name type="common">North Island brown kiwi</name>
    <dbReference type="NCBI Taxonomy" id="2696672"/>
    <lineage>
        <taxon>Eukaryota</taxon>
        <taxon>Metazoa</taxon>
        <taxon>Chordata</taxon>
        <taxon>Craniata</taxon>
        <taxon>Vertebrata</taxon>
        <taxon>Euteleostomi</taxon>
        <taxon>Archelosauria</taxon>
        <taxon>Archosauria</taxon>
        <taxon>Dinosauria</taxon>
        <taxon>Saurischia</taxon>
        <taxon>Theropoda</taxon>
        <taxon>Coelurosauria</taxon>
        <taxon>Aves</taxon>
        <taxon>Palaeognathae</taxon>
        <taxon>Apterygiformes</taxon>
        <taxon>Apterygidae</taxon>
        <taxon>Apteryx</taxon>
    </lineage>
</organism>
<feature type="compositionally biased region" description="Basic residues" evidence="1">
    <location>
        <begin position="864"/>
        <end position="875"/>
    </location>
</feature>
<evidence type="ECO:0000313" key="4">
    <source>
        <dbReference type="RefSeq" id="XP_067170110.1"/>
    </source>
</evidence>
<feature type="region of interest" description="Disordered" evidence="1">
    <location>
        <begin position="1"/>
        <end position="26"/>
    </location>
</feature>
<feature type="region of interest" description="Disordered" evidence="1">
    <location>
        <begin position="710"/>
        <end position="930"/>
    </location>
</feature>
<gene>
    <name evidence="3 4" type="primary">MBD6</name>
</gene>
<feature type="compositionally biased region" description="Low complexity" evidence="1">
    <location>
        <begin position="53"/>
        <end position="74"/>
    </location>
</feature>
<feature type="region of interest" description="Disordered" evidence="1">
    <location>
        <begin position="589"/>
        <end position="646"/>
    </location>
</feature>
<feature type="compositionally biased region" description="Pro residues" evidence="1">
    <location>
        <begin position="75"/>
        <end position="84"/>
    </location>
</feature>
<feature type="compositionally biased region" description="Low complexity" evidence="1">
    <location>
        <begin position="599"/>
        <end position="621"/>
    </location>
</feature>
<feature type="region of interest" description="Disordered" evidence="1">
    <location>
        <begin position="45"/>
        <end position="370"/>
    </location>
</feature>
<feature type="compositionally biased region" description="Gly residues" evidence="1">
    <location>
        <begin position="755"/>
        <end position="765"/>
    </location>
</feature>
<keyword evidence="2" id="KW-1185">Reference proteome</keyword>
<feature type="compositionally biased region" description="Pro residues" evidence="1">
    <location>
        <begin position="725"/>
        <end position="734"/>
    </location>
</feature>
<dbReference type="RefSeq" id="XP_067170110.1">
    <property type="nucleotide sequence ID" value="XM_067314009.1"/>
</dbReference>
<feature type="compositionally biased region" description="Pro residues" evidence="1">
    <location>
        <begin position="129"/>
        <end position="146"/>
    </location>
</feature>
<evidence type="ECO:0000313" key="3">
    <source>
        <dbReference type="RefSeq" id="XP_067170109.1"/>
    </source>
</evidence>
<feature type="compositionally biased region" description="Low complexity" evidence="1">
    <location>
        <begin position="231"/>
        <end position="246"/>
    </location>
</feature>
<dbReference type="PANTHER" id="PTHR16112">
    <property type="entry name" value="METHYL-CPG BINDING PROTEIN, DROSOPHILA"/>
    <property type="match status" value="1"/>
</dbReference>
<feature type="region of interest" description="Disordered" evidence="1">
    <location>
        <begin position="393"/>
        <end position="434"/>
    </location>
</feature>
<evidence type="ECO:0000256" key="1">
    <source>
        <dbReference type="SAM" id="MobiDB-lite"/>
    </source>
</evidence>
<reference evidence="3 4" key="1">
    <citation type="submission" date="2025-05" db="UniProtKB">
        <authorList>
            <consortium name="RefSeq"/>
        </authorList>
    </citation>
    <scope>IDENTIFICATION</scope>
    <source>
        <tissue evidence="3 4">Blood</tissue>
    </source>
</reference>
<feature type="compositionally biased region" description="Basic residues" evidence="1">
    <location>
        <begin position="913"/>
        <end position="930"/>
    </location>
</feature>
<feature type="compositionally biased region" description="Polar residues" evidence="1">
    <location>
        <begin position="212"/>
        <end position="221"/>
    </location>
</feature>
<feature type="compositionally biased region" description="Low complexity" evidence="1">
    <location>
        <begin position="421"/>
        <end position="430"/>
    </location>
</feature>
<feature type="compositionally biased region" description="Low complexity" evidence="1">
    <location>
        <begin position="191"/>
        <end position="200"/>
    </location>
</feature>
<protein>
    <submittedName>
        <fullName evidence="3 4">Methyl-CpG-binding domain protein 6 isoform X1</fullName>
    </submittedName>
</protein>